<dbReference type="PANTHER" id="PTHR20854:SF4">
    <property type="entry name" value="INOSITOL-1-MONOPHOSPHATASE-RELATED"/>
    <property type="match status" value="1"/>
</dbReference>
<accession>A0A9Q9IIH0</accession>
<dbReference type="EMBL" id="CP073767">
    <property type="protein sequence ID" value="UWZ56226.1"/>
    <property type="molecule type" value="Genomic_DNA"/>
</dbReference>
<comment type="catalytic activity">
    <reaction evidence="1 7">
        <text>a myo-inositol phosphate + H2O = myo-inositol + phosphate</text>
        <dbReference type="Rhea" id="RHEA:24056"/>
        <dbReference type="ChEBI" id="CHEBI:15377"/>
        <dbReference type="ChEBI" id="CHEBI:17268"/>
        <dbReference type="ChEBI" id="CHEBI:43474"/>
        <dbReference type="ChEBI" id="CHEBI:84139"/>
        <dbReference type="EC" id="3.1.3.25"/>
    </reaction>
</comment>
<evidence type="ECO:0000256" key="6">
    <source>
        <dbReference type="PIRSR" id="PIRSR600760-2"/>
    </source>
</evidence>
<dbReference type="InterPro" id="IPR033942">
    <property type="entry name" value="IMPase"/>
</dbReference>
<reference evidence="8" key="1">
    <citation type="submission" date="2021-04" db="EMBL/GenBank/DDBJ databases">
        <title>Dactylosporangium aurantiacum NRRL B-8018 full assembly.</title>
        <authorList>
            <person name="Hartkoorn R.C."/>
            <person name="Beaudoing E."/>
            <person name="Hot D."/>
        </authorList>
    </citation>
    <scope>NUCLEOTIDE SEQUENCE</scope>
    <source>
        <strain evidence="8">NRRL B-8018</strain>
    </source>
</reference>
<dbReference type="PROSITE" id="PS00629">
    <property type="entry name" value="IMP_1"/>
    <property type="match status" value="1"/>
</dbReference>
<dbReference type="PANTHER" id="PTHR20854">
    <property type="entry name" value="INOSITOL MONOPHOSPHATASE"/>
    <property type="match status" value="1"/>
</dbReference>
<dbReference type="KEGG" id="daur:Daura_08620"/>
<dbReference type="GO" id="GO:0006020">
    <property type="term" value="P:inositol metabolic process"/>
    <property type="evidence" value="ECO:0007669"/>
    <property type="project" value="TreeGrafter"/>
</dbReference>
<comment type="similarity">
    <text evidence="7">Belongs to the inositol monophosphatase superfamily.</text>
</comment>
<feature type="binding site" evidence="6">
    <location>
        <position position="217"/>
    </location>
    <ligand>
        <name>Mg(2+)</name>
        <dbReference type="ChEBI" id="CHEBI:18420"/>
        <label>1</label>
        <note>catalytic</note>
    </ligand>
</feature>
<dbReference type="Gene3D" id="3.30.540.10">
    <property type="entry name" value="Fructose-1,6-Bisphosphatase, subunit A, domain 1"/>
    <property type="match status" value="1"/>
</dbReference>
<dbReference type="GO" id="GO:0008934">
    <property type="term" value="F:inositol monophosphate 1-phosphatase activity"/>
    <property type="evidence" value="ECO:0007669"/>
    <property type="project" value="InterPro"/>
</dbReference>
<dbReference type="InterPro" id="IPR000760">
    <property type="entry name" value="Inositol_monophosphatase-like"/>
</dbReference>
<evidence type="ECO:0000256" key="3">
    <source>
        <dbReference type="ARBA" id="ARBA00022723"/>
    </source>
</evidence>
<dbReference type="InterPro" id="IPR020583">
    <property type="entry name" value="Inositol_monoP_metal-BS"/>
</dbReference>
<dbReference type="CDD" id="cd01639">
    <property type="entry name" value="IMPase"/>
    <property type="match status" value="1"/>
</dbReference>
<dbReference type="SUPFAM" id="SSF56655">
    <property type="entry name" value="Carbohydrate phosphatase"/>
    <property type="match status" value="1"/>
</dbReference>
<dbReference type="AlphaFoldDB" id="A0A9Q9IIH0"/>
<keyword evidence="4 7" id="KW-0378">Hydrolase</keyword>
<gene>
    <name evidence="8" type="ORF">Daura_08620</name>
</gene>
<dbReference type="Gene3D" id="3.40.190.80">
    <property type="match status" value="1"/>
</dbReference>
<proteinExistence type="inferred from homology"/>
<dbReference type="Proteomes" id="UP001058003">
    <property type="component" value="Chromosome"/>
</dbReference>
<dbReference type="GO" id="GO:0007165">
    <property type="term" value="P:signal transduction"/>
    <property type="evidence" value="ECO:0007669"/>
    <property type="project" value="TreeGrafter"/>
</dbReference>
<dbReference type="OrthoDB" id="9772456at2"/>
<evidence type="ECO:0000313" key="8">
    <source>
        <dbReference type="EMBL" id="UWZ56226.1"/>
    </source>
</evidence>
<evidence type="ECO:0000313" key="9">
    <source>
        <dbReference type="Proteomes" id="UP001058003"/>
    </source>
</evidence>
<keyword evidence="5 6" id="KW-0460">Magnesium</keyword>
<organism evidence="8 9">
    <name type="scientific">Dactylosporangium aurantiacum</name>
    <dbReference type="NCBI Taxonomy" id="35754"/>
    <lineage>
        <taxon>Bacteria</taxon>
        <taxon>Bacillati</taxon>
        <taxon>Actinomycetota</taxon>
        <taxon>Actinomycetes</taxon>
        <taxon>Micromonosporales</taxon>
        <taxon>Micromonosporaceae</taxon>
        <taxon>Dactylosporangium</taxon>
    </lineage>
</organism>
<keyword evidence="3 6" id="KW-0479">Metal-binding</keyword>
<feature type="binding site" evidence="6">
    <location>
        <position position="90"/>
    </location>
    <ligand>
        <name>Mg(2+)</name>
        <dbReference type="ChEBI" id="CHEBI:18420"/>
        <label>2</label>
    </ligand>
</feature>
<evidence type="ECO:0000256" key="2">
    <source>
        <dbReference type="ARBA" id="ARBA00001946"/>
    </source>
</evidence>
<dbReference type="Pfam" id="PF00459">
    <property type="entry name" value="Inositol_P"/>
    <property type="match status" value="1"/>
</dbReference>
<feature type="binding site" evidence="6">
    <location>
        <position position="92"/>
    </location>
    <ligand>
        <name>Mg(2+)</name>
        <dbReference type="ChEBI" id="CHEBI:18420"/>
        <label>1</label>
        <note>catalytic</note>
    </ligand>
</feature>
<dbReference type="PRINTS" id="PR00377">
    <property type="entry name" value="IMPHPHTASES"/>
</dbReference>
<sequence>MGCMDREHELLDLAVSIAREAATRARAMRAAGVDPVATKSTLTDVVTAADRAVERQVRDAIHAARPGDVVLGEEFGGGEGDGAAVRWILDPIDGTVNYLYDLPQYAVSLAAEVDGEVVAGVVINAATGREWTAVRGGGAYADGRRLSGSGQTDLRQALVGTGFGYAADRRLHQAAVLAGLIGDIRDVRRFGAAAIDLCLAAEGSLDAYYEKGLNAWDHAAGGLVAAEAGLLVTGLRGATAGPDMVVAAPPALHQGLHDRLVELGADKGP</sequence>
<evidence type="ECO:0000256" key="4">
    <source>
        <dbReference type="ARBA" id="ARBA00022801"/>
    </source>
</evidence>
<evidence type="ECO:0000256" key="7">
    <source>
        <dbReference type="RuleBase" id="RU364068"/>
    </source>
</evidence>
<feature type="binding site" evidence="6">
    <location>
        <position position="73"/>
    </location>
    <ligand>
        <name>Mg(2+)</name>
        <dbReference type="ChEBI" id="CHEBI:18420"/>
        <label>1</label>
        <note>catalytic</note>
    </ligand>
</feature>
<comment type="cofactor">
    <cofactor evidence="2 6 7">
        <name>Mg(2+)</name>
        <dbReference type="ChEBI" id="CHEBI:18420"/>
    </cofactor>
</comment>
<protein>
    <recommendedName>
        <fullName evidence="7">Inositol-1-monophosphatase</fullName>
        <ecNumber evidence="7">3.1.3.25</ecNumber>
    </recommendedName>
</protein>
<dbReference type="GO" id="GO:0046872">
    <property type="term" value="F:metal ion binding"/>
    <property type="evidence" value="ECO:0007669"/>
    <property type="project" value="UniProtKB-KW"/>
</dbReference>
<evidence type="ECO:0000256" key="5">
    <source>
        <dbReference type="ARBA" id="ARBA00022842"/>
    </source>
</evidence>
<evidence type="ECO:0000256" key="1">
    <source>
        <dbReference type="ARBA" id="ARBA00001033"/>
    </source>
</evidence>
<name>A0A9Q9IIH0_9ACTN</name>
<keyword evidence="9" id="KW-1185">Reference proteome</keyword>
<feature type="binding site" evidence="6">
    <location>
        <position position="93"/>
    </location>
    <ligand>
        <name>Mg(2+)</name>
        <dbReference type="ChEBI" id="CHEBI:18420"/>
        <label>2</label>
    </ligand>
</feature>
<dbReference type="EC" id="3.1.3.25" evidence="7"/>